<dbReference type="STRING" id="1003195.SCATT_08620"/>
<dbReference type="KEGG" id="scy:SCATT_08620"/>
<dbReference type="HOGENOM" id="CLU_3258277_0_0_11"/>
<dbReference type="Proteomes" id="UP000007842">
    <property type="component" value="Chromosome"/>
</dbReference>
<sequence length="42" mass="4152">MTTTPASPRGTSGDTLADGRVAAVGMVVPSFGVLPRPPGTLI</sequence>
<dbReference type="AlphaFoldDB" id="G8X1Q9"/>
<dbReference type="EMBL" id="CP003219">
    <property type="protein sequence ID" value="AEW93233.1"/>
    <property type="molecule type" value="Genomic_DNA"/>
</dbReference>
<keyword evidence="2" id="KW-1185">Reference proteome</keyword>
<protein>
    <submittedName>
        <fullName evidence="1">Uncharacterized protein</fullName>
    </submittedName>
</protein>
<evidence type="ECO:0000313" key="1">
    <source>
        <dbReference type="EMBL" id="AEW93233.1"/>
    </source>
</evidence>
<proteinExistence type="predicted"/>
<accession>G8X1Q9</accession>
<gene>
    <name evidence="1" type="ordered locus">SCATT_08620</name>
</gene>
<reference evidence="2" key="1">
    <citation type="submission" date="2011-12" db="EMBL/GenBank/DDBJ databases">
        <title>Complete genome sequence of Streptomyces cattleya strain DSM 46488.</title>
        <authorList>
            <person name="Ou H.-Y."/>
            <person name="Li P."/>
            <person name="Zhao C."/>
            <person name="O'Hagan D."/>
            <person name="Deng Z."/>
        </authorList>
    </citation>
    <scope>NUCLEOTIDE SEQUENCE [LARGE SCALE GENOMIC DNA]</scope>
    <source>
        <strain evidence="2">ATCC 35852 / DSM 46488 / JCM 4925 / NBRC 14057 / NRRL 8057</strain>
    </source>
</reference>
<organism evidence="1 2">
    <name type="scientific">Streptantibioticus cattleyicolor (strain ATCC 35852 / DSM 46488 / JCM 4925 / NBRC 14057 / NRRL 8057)</name>
    <name type="common">Streptomyces cattleya</name>
    <dbReference type="NCBI Taxonomy" id="1003195"/>
    <lineage>
        <taxon>Bacteria</taxon>
        <taxon>Bacillati</taxon>
        <taxon>Actinomycetota</taxon>
        <taxon>Actinomycetes</taxon>
        <taxon>Kitasatosporales</taxon>
        <taxon>Streptomycetaceae</taxon>
        <taxon>Streptantibioticus</taxon>
    </lineage>
</organism>
<name>G8X1Q9_STREN</name>
<evidence type="ECO:0000313" key="2">
    <source>
        <dbReference type="Proteomes" id="UP000007842"/>
    </source>
</evidence>